<keyword evidence="4" id="KW-0411">Iron-sulfur</keyword>
<evidence type="ECO:0000256" key="4">
    <source>
        <dbReference type="ARBA" id="ARBA00023014"/>
    </source>
</evidence>
<dbReference type="Proteomes" id="UP000094609">
    <property type="component" value="Chromosome"/>
</dbReference>
<dbReference type="STRING" id="1193502.SHALO_1423"/>
<dbReference type="RefSeq" id="WP_025344588.1">
    <property type="nucleotide sequence ID" value="NZ_CP017111.1"/>
</dbReference>
<dbReference type="PANTHER" id="PTHR43687">
    <property type="entry name" value="ADENYLYLSULFATE REDUCTASE, BETA SUBUNIT"/>
    <property type="match status" value="1"/>
</dbReference>
<organism evidence="6 7">
    <name type="scientific">Sulfurospirillum halorespirans DSM 13726</name>
    <dbReference type="NCBI Taxonomy" id="1193502"/>
    <lineage>
        <taxon>Bacteria</taxon>
        <taxon>Pseudomonadati</taxon>
        <taxon>Campylobacterota</taxon>
        <taxon>Epsilonproteobacteria</taxon>
        <taxon>Campylobacterales</taxon>
        <taxon>Sulfurospirillaceae</taxon>
        <taxon>Sulfurospirillum</taxon>
    </lineage>
</organism>
<accession>A0A1D7TJL4</accession>
<dbReference type="GO" id="GO:0046872">
    <property type="term" value="F:metal ion binding"/>
    <property type="evidence" value="ECO:0007669"/>
    <property type="project" value="UniProtKB-KW"/>
</dbReference>
<dbReference type="PANTHER" id="PTHR43687:SF4">
    <property type="entry name" value="BLR5484 PROTEIN"/>
    <property type="match status" value="1"/>
</dbReference>
<proteinExistence type="predicted"/>
<gene>
    <name evidence="6" type="ORF">SHALO_1423</name>
</gene>
<dbReference type="Pfam" id="PF13187">
    <property type="entry name" value="Fer4_9"/>
    <property type="match status" value="1"/>
</dbReference>
<evidence type="ECO:0000313" key="7">
    <source>
        <dbReference type="Proteomes" id="UP000094609"/>
    </source>
</evidence>
<dbReference type="InterPro" id="IPR017900">
    <property type="entry name" value="4Fe4S_Fe_S_CS"/>
</dbReference>
<name>A0A1D7TJL4_9BACT</name>
<dbReference type="NCBIfam" id="NF007205">
    <property type="entry name" value="PRK09626.1"/>
    <property type="match status" value="1"/>
</dbReference>
<dbReference type="KEGG" id="shal:SHALO_1423"/>
<reference evidence="7" key="1">
    <citation type="submission" date="2016-08" db="EMBL/GenBank/DDBJ databases">
        <title>Complete genome sequence of the organohalide-respiring Epsilonproteobacterium Sulfurospirillum halorespirans.</title>
        <authorList>
            <person name="Goris T."/>
            <person name="Zimmermann J."/>
            <person name="Schenz B."/>
            <person name="Lemos M."/>
            <person name="Hackermueller J."/>
            <person name="Diekert G."/>
        </authorList>
    </citation>
    <scope>NUCLEOTIDE SEQUENCE [LARGE SCALE GENOMIC DNA]</scope>
    <source>
        <strain>DSM 13726</strain>
        <strain evidence="7">PCE-M2</strain>
    </source>
</reference>
<evidence type="ECO:0000256" key="2">
    <source>
        <dbReference type="ARBA" id="ARBA00022723"/>
    </source>
</evidence>
<dbReference type="EMBL" id="CP017111">
    <property type="protein sequence ID" value="AOO65199.1"/>
    <property type="molecule type" value="Genomic_DNA"/>
</dbReference>
<keyword evidence="7" id="KW-1185">Reference proteome</keyword>
<keyword evidence="6" id="KW-0560">Oxidoreductase</keyword>
<dbReference type="InterPro" id="IPR050572">
    <property type="entry name" value="Fe-S_Ferredoxin"/>
</dbReference>
<dbReference type="PROSITE" id="PS00198">
    <property type="entry name" value="4FE4S_FER_1"/>
    <property type="match status" value="1"/>
</dbReference>
<dbReference type="PATRIC" id="fig|1193502.14.peg.1443"/>
<dbReference type="GO" id="GO:0051539">
    <property type="term" value="F:4 iron, 4 sulfur cluster binding"/>
    <property type="evidence" value="ECO:0007669"/>
    <property type="project" value="UniProtKB-KW"/>
</dbReference>
<keyword evidence="3" id="KW-0408">Iron</keyword>
<feature type="domain" description="4Fe-4S ferredoxin-type" evidence="5">
    <location>
        <begin position="10"/>
        <end position="39"/>
    </location>
</feature>
<feature type="domain" description="4Fe-4S ferredoxin-type" evidence="5">
    <location>
        <begin position="47"/>
        <end position="76"/>
    </location>
</feature>
<dbReference type="GO" id="GO:0047553">
    <property type="term" value="F:2-oxoglutarate synthase activity"/>
    <property type="evidence" value="ECO:0007669"/>
    <property type="project" value="UniProtKB-EC"/>
</dbReference>
<dbReference type="PROSITE" id="PS51379">
    <property type="entry name" value="4FE4S_FER_2"/>
    <property type="match status" value="2"/>
</dbReference>
<dbReference type="InterPro" id="IPR017896">
    <property type="entry name" value="4Fe4S_Fe-S-bd"/>
</dbReference>
<keyword evidence="1" id="KW-0004">4Fe-4S</keyword>
<dbReference type="AlphaFoldDB" id="A0A1D7TJL4"/>
<keyword evidence="2" id="KW-0479">Metal-binding</keyword>
<evidence type="ECO:0000313" key="6">
    <source>
        <dbReference type="EMBL" id="AOO65199.1"/>
    </source>
</evidence>
<evidence type="ECO:0000259" key="5">
    <source>
        <dbReference type="PROSITE" id="PS51379"/>
    </source>
</evidence>
<evidence type="ECO:0000256" key="1">
    <source>
        <dbReference type="ARBA" id="ARBA00022485"/>
    </source>
</evidence>
<protein>
    <submittedName>
        <fullName evidence="6">2-oxoglutarate oxidoreductase, delta subunit</fullName>
        <ecNumber evidence="6">1.2.7.3</ecNumber>
    </submittedName>
</protein>
<sequence length="105" mass="11458">MGLITAPSNTPVWVNVSRCKACDICVSMCPAGVLAMVQAPNSTLGSMIEVVVPDACIGCRDCELHCPDFAIYVADKSEFKFAKLSETSKERAEKVKQNKFRKLSE</sequence>
<dbReference type="SUPFAM" id="SSF54862">
    <property type="entry name" value="4Fe-4S ferredoxins"/>
    <property type="match status" value="1"/>
</dbReference>
<evidence type="ECO:0000256" key="3">
    <source>
        <dbReference type="ARBA" id="ARBA00023004"/>
    </source>
</evidence>
<dbReference type="EC" id="1.2.7.3" evidence="6"/>
<dbReference type="Gene3D" id="3.30.70.20">
    <property type="match status" value="1"/>
</dbReference>